<dbReference type="Pfam" id="PF10612">
    <property type="entry name" value="Spore-coat_CotZ"/>
    <property type="match status" value="1"/>
</dbReference>
<dbReference type="EMBL" id="FONT01000003">
    <property type="protein sequence ID" value="SFE74512.1"/>
    <property type="molecule type" value="Genomic_DNA"/>
</dbReference>
<name>A0A1I2D1W3_9BACI</name>
<dbReference type="AlphaFoldDB" id="A0A1I2D1W3"/>
<accession>A0A1I2D1W3</accession>
<organism evidence="1 2">
    <name type="scientific">Alteribacillus iranensis</name>
    <dbReference type="NCBI Taxonomy" id="930128"/>
    <lineage>
        <taxon>Bacteria</taxon>
        <taxon>Bacillati</taxon>
        <taxon>Bacillota</taxon>
        <taxon>Bacilli</taxon>
        <taxon>Bacillales</taxon>
        <taxon>Bacillaceae</taxon>
        <taxon>Alteribacillus</taxon>
    </lineage>
</organism>
<evidence type="ECO:0000313" key="2">
    <source>
        <dbReference type="Proteomes" id="UP000199516"/>
    </source>
</evidence>
<evidence type="ECO:0000313" key="1">
    <source>
        <dbReference type="EMBL" id="SFE74512.1"/>
    </source>
</evidence>
<gene>
    <name evidence="1" type="ORF">SAMN05192532_103348</name>
</gene>
<keyword evidence="2" id="KW-1185">Reference proteome</keyword>
<dbReference type="Proteomes" id="UP000199516">
    <property type="component" value="Unassembled WGS sequence"/>
</dbReference>
<dbReference type="RefSeq" id="WP_091660709.1">
    <property type="nucleotide sequence ID" value="NZ_FONT01000003.1"/>
</dbReference>
<dbReference type="OrthoDB" id="1655185at2"/>
<protein>
    <submittedName>
        <fullName evidence="1">Spore coat protein Y/spore coat protein Z</fullName>
    </submittedName>
</protein>
<keyword evidence="1" id="KW-0167">Capsid protein</keyword>
<reference evidence="1 2" key="1">
    <citation type="submission" date="2016-10" db="EMBL/GenBank/DDBJ databases">
        <authorList>
            <person name="de Groot N.N."/>
        </authorList>
    </citation>
    <scope>NUCLEOTIDE SEQUENCE [LARGE SCALE GENOMIC DNA]</scope>
    <source>
        <strain evidence="1 2">DSM 23995</strain>
    </source>
</reference>
<sequence>MGCKKHGCDTGSCVCDALANIKKAQDKVERRDDGCSNSCYSDLLSPRGRDNRRDARDTVPFLLQGKDGKYFYATGGIGTRDCFQTVFFRVESIDEDKCCATLSLLEPDMDIEFDKCCVDPTSLCDVDEVERTRECIEVDLNCFCAVQCLDPDLVGDIDKKRHHHHHHGK</sequence>
<dbReference type="InterPro" id="IPR019593">
    <property type="entry name" value="Spore_coat_protein_Z/Y"/>
</dbReference>
<dbReference type="STRING" id="930128.SAMN05192532_103348"/>
<proteinExistence type="predicted"/>
<keyword evidence="1" id="KW-0946">Virion</keyword>